<name>A0A1T5M8N3_9BACT</name>
<dbReference type="Proteomes" id="UP000190961">
    <property type="component" value="Unassembled WGS sequence"/>
</dbReference>
<evidence type="ECO:0000313" key="2">
    <source>
        <dbReference type="EMBL" id="SKC84374.1"/>
    </source>
</evidence>
<keyword evidence="1" id="KW-1133">Transmembrane helix</keyword>
<reference evidence="2 3" key="1">
    <citation type="submission" date="2017-02" db="EMBL/GenBank/DDBJ databases">
        <authorList>
            <person name="Peterson S.W."/>
        </authorList>
    </citation>
    <scope>NUCLEOTIDE SEQUENCE [LARGE SCALE GENOMIC DNA]</scope>
    <source>
        <strain evidence="2 3">DSM 25262</strain>
    </source>
</reference>
<evidence type="ECO:0000313" key="3">
    <source>
        <dbReference type="Proteomes" id="UP000190961"/>
    </source>
</evidence>
<keyword evidence="1" id="KW-0812">Transmembrane</keyword>
<sequence length="180" mass="21113">MEDSMKSVLEKLKLIDHLTTELPIEKYEFVEKLRRNVDQGDTGVFLSPFEAFSSSKNEYKGTVTFDSFKIRRRRRFFDMAMNLAVAEGSFRQRENLLIIESTIKGFRSVFILFIGFMFLVYTGIIASFVSSDTPGDPGWFFVPFIFIHAAIMFGIPYFVMRRGVARMKYELERDFFYMTK</sequence>
<feature type="transmembrane region" description="Helical" evidence="1">
    <location>
        <begin position="140"/>
        <end position="159"/>
    </location>
</feature>
<dbReference type="EMBL" id="FUZU01000003">
    <property type="protein sequence ID" value="SKC84374.1"/>
    <property type="molecule type" value="Genomic_DNA"/>
</dbReference>
<keyword evidence="1" id="KW-0472">Membrane</keyword>
<dbReference type="AlphaFoldDB" id="A0A1T5M8N3"/>
<dbReference type="RefSeq" id="WP_079689253.1">
    <property type="nucleotide sequence ID" value="NZ_FUZU01000003.1"/>
</dbReference>
<evidence type="ECO:0000256" key="1">
    <source>
        <dbReference type="SAM" id="Phobius"/>
    </source>
</evidence>
<organism evidence="2 3">
    <name type="scientific">Ohtaekwangia koreensis</name>
    <dbReference type="NCBI Taxonomy" id="688867"/>
    <lineage>
        <taxon>Bacteria</taxon>
        <taxon>Pseudomonadati</taxon>
        <taxon>Bacteroidota</taxon>
        <taxon>Cytophagia</taxon>
        <taxon>Cytophagales</taxon>
        <taxon>Fulvivirgaceae</taxon>
        <taxon>Ohtaekwangia</taxon>
    </lineage>
</organism>
<gene>
    <name evidence="2" type="ORF">SAMN05660236_4760</name>
</gene>
<feature type="transmembrane region" description="Helical" evidence="1">
    <location>
        <begin position="109"/>
        <end position="128"/>
    </location>
</feature>
<protein>
    <submittedName>
        <fullName evidence="2">Uncharacterized protein</fullName>
    </submittedName>
</protein>
<proteinExistence type="predicted"/>
<accession>A0A1T5M8N3</accession>
<keyword evidence="3" id="KW-1185">Reference proteome</keyword>